<evidence type="ECO:0000313" key="3">
    <source>
        <dbReference type="Proteomes" id="UP001163152"/>
    </source>
</evidence>
<proteinExistence type="predicted"/>
<dbReference type="PROSITE" id="PS51819">
    <property type="entry name" value="VOC"/>
    <property type="match status" value="1"/>
</dbReference>
<protein>
    <submittedName>
        <fullName evidence="2">VOC family protein</fullName>
    </submittedName>
</protein>
<dbReference type="EMBL" id="CP113797">
    <property type="protein sequence ID" value="WAL62186.1"/>
    <property type="molecule type" value="Genomic_DNA"/>
</dbReference>
<dbReference type="Proteomes" id="UP001163152">
    <property type="component" value="Chromosome"/>
</dbReference>
<gene>
    <name evidence="2" type="ORF">OXH18_09415</name>
</gene>
<dbReference type="SUPFAM" id="SSF54593">
    <property type="entry name" value="Glyoxalase/Bleomycin resistance protein/Dihydroxybiphenyl dioxygenase"/>
    <property type="match status" value="1"/>
</dbReference>
<keyword evidence="3" id="KW-1185">Reference proteome</keyword>
<dbReference type="InterPro" id="IPR037523">
    <property type="entry name" value="VOC_core"/>
</dbReference>
<name>A0A9E8ZP43_9CYAN</name>
<organism evidence="2 3">
    <name type="scientific">Thermocoleostomius sinensis A174</name>
    <dbReference type="NCBI Taxonomy" id="2016057"/>
    <lineage>
        <taxon>Bacteria</taxon>
        <taxon>Bacillati</taxon>
        <taxon>Cyanobacteriota</taxon>
        <taxon>Cyanophyceae</taxon>
        <taxon>Oculatellales</taxon>
        <taxon>Oculatellaceae</taxon>
        <taxon>Thermocoleostomius</taxon>
    </lineage>
</organism>
<dbReference type="PANTHER" id="PTHR34109">
    <property type="entry name" value="BNAUNNG04460D PROTEIN-RELATED"/>
    <property type="match status" value="1"/>
</dbReference>
<dbReference type="KEGG" id="tsin:OXH18_09415"/>
<feature type="domain" description="VOC" evidence="1">
    <location>
        <begin position="10"/>
        <end position="138"/>
    </location>
</feature>
<dbReference type="PANTHER" id="PTHR34109:SF1">
    <property type="entry name" value="VOC DOMAIN-CONTAINING PROTEIN"/>
    <property type="match status" value="1"/>
</dbReference>
<dbReference type="AlphaFoldDB" id="A0A9E8ZP43"/>
<dbReference type="RefSeq" id="WP_268612357.1">
    <property type="nucleotide sequence ID" value="NZ_CP113797.1"/>
</dbReference>
<dbReference type="InterPro" id="IPR029068">
    <property type="entry name" value="Glyas_Bleomycin-R_OHBP_Dase"/>
</dbReference>
<dbReference type="InterPro" id="IPR004360">
    <property type="entry name" value="Glyas_Fos-R_dOase_dom"/>
</dbReference>
<dbReference type="Pfam" id="PF00903">
    <property type="entry name" value="Glyoxalase"/>
    <property type="match status" value="1"/>
</dbReference>
<dbReference type="Gene3D" id="3.30.720.120">
    <property type="match status" value="1"/>
</dbReference>
<dbReference type="Gene3D" id="3.30.720.110">
    <property type="match status" value="1"/>
</dbReference>
<evidence type="ECO:0000259" key="1">
    <source>
        <dbReference type="PROSITE" id="PS51819"/>
    </source>
</evidence>
<evidence type="ECO:0000313" key="2">
    <source>
        <dbReference type="EMBL" id="WAL62186.1"/>
    </source>
</evidence>
<dbReference type="CDD" id="cd07246">
    <property type="entry name" value="VOC_like"/>
    <property type="match status" value="1"/>
</dbReference>
<sequence length="163" mass="18090">MAHNAITTKRYHTITPHITVRNADAAIAFYKAAFGAEEMYRMAAPNGNGIWYAELKIGDSFIFLNDEYPDADMGGISPNTLGGSPVILHLEVDDVDAWFERAVRTGASIAMPLENMFWGDRYGKLVDPFGHQWSLASPIEPLTPEHRQSLNWMTSDSSSVEKG</sequence>
<accession>A0A9E8ZP43</accession>
<reference evidence="2" key="1">
    <citation type="submission" date="2022-12" db="EMBL/GenBank/DDBJ databases">
        <title>Polyphasic identification of a Novel Hot-Spring Cyanobacterium Ocullathermofonsia sinensis gen nov. sp. nov. and Genomic Insights on its Adaptations to the Thermal Habitat.</title>
        <authorList>
            <person name="Daroch M."/>
            <person name="Tang J."/>
            <person name="Jiang Y."/>
        </authorList>
    </citation>
    <scope>NUCLEOTIDE SEQUENCE</scope>
    <source>
        <strain evidence="2">PKUAC-SCTA174</strain>
    </source>
</reference>